<proteinExistence type="predicted"/>
<evidence type="ECO:0008006" key="3">
    <source>
        <dbReference type="Google" id="ProtNLM"/>
    </source>
</evidence>
<gene>
    <name evidence="2" type="primary">ORF64994</name>
</gene>
<keyword evidence="1" id="KW-0732">Signal</keyword>
<dbReference type="AlphaFoldDB" id="A0A0B6ZI79"/>
<name>A0A0B6ZI79_9EUPU</name>
<evidence type="ECO:0000256" key="1">
    <source>
        <dbReference type="SAM" id="SignalP"/>
    </source>
</evidence>
<feature type="non-terminal residue" evidence="2">
    <location>
        <position position="1"/>
    </location>
</feature>
<organism evidence="2">
    <name type="scientific">Arion vulgaris</name>
    <dbReference type="NCBI Taxonomy" id="1028688"/>
    <lineage>
        <taxon>Eukaryota</taxon>
        <taxon>Metazoa</taxon>
        <taxon>Spiralia</taxon>
        <taxon>Lophotrochozoa</taxon>
        <taxon>Mollusca</taxon>
        <taxon>Gastropoda</taxon>
        <taxon>Heterobranchia</taxon>
        <taxon>Euthyneura</taxon>
        <taxon>Panpulmonata</taxon>
        <taxon>Eupulmonata</taxon>
        <taxon>Stylommatophora</taxon>
        <taxon>Helicina</taxon>
        <taxon>Arionoidea</taxon>
        <taxon>Arionidae</taxon>
        <taxon>Arion</taxon>
    </lineage>
</organism>
<feature type="chain" id="PRO_5002126938" description="Ig-like domain-containing protein" evidence="1">
    <location>
        <begin position="19"/>
        <end position="440"/>
    </location>
</feature>
<reference evidence="2" key="1">
    <citation type="submission" date="2014-12" db="EMBL/GenBank/DDBJ databases">
        <title>Insight into the proteome of Arion vulgaris.</title>
        <authorList>
            <person name="Aradska J."/>
            <person name="Bulat T."/>
            <person name="Smidak R."/>
            <person name="Sarate P."/>
            <person name="Gangsoo J."/>
            <person name="Sialana F."/>
            <person name="Bilban M."/>
            <person name="Lubec G."/>
        </authorList>
    </citation>
    <scope>NUCLEOTIDE SEQUENCE</scope>
    <source>
        <tissue evidence="2">Skin</tissue>
    </source>
</reference>
<feature type="signal peptide" evidence="1">
    <location>
        <begin position="1"/>
        <end position="18"/>
    </location>
</feature>
<evidence type="ECO:0000313" key="2">
    <source>
        <dbReference type="EMBL" id="CEK68082.1"/>
    </source>
</evidence>
<accession>A0A0B6ZI79</accession>
<protein>
    <recommendedName>
        <fullName evidence="3">Ig-like domain-containing protein</fullName>
    </recommendedName>
</protein>
<dbReference type="EMBL" id="HACG01021217">
    <property type="protein sequence ID" value="CEK68082.1"/>
    <property type="molecule type" value="Transcribed_RNA"/>
</dbReference>
<sequence>VTLLLLSTCLIFGQNAETSSPEAVFKEKTFLPAIVPLTVQKILEKNGEITITIEVLYSEESIISWIAHGFHSSYIDRTYLRDLDTVPSRYVLYVSIPREVVQTTRNDSQLDQGNDGQITEGVFTLDNEDFLVDYNELYIKFQTIDLSEAAVLKISLEVDKGDDEGDVNTEKVYEGNNTAVADVAVPKFPEMMKIDEDLIAVVAGKRSLILLDVLFTDNDRYSVRGLLYNSSSNRLFTTTWSTDYLLGQSDFIKINEGHDQVHIKFDDNVKLVDSFGSQQSSSVRQILIDIPTQNVDISGVYTIRAHHEASFKDEGCIIESSLEQVFRVQKTDQEHGPIPTGVLEFEGGTRSKITCHTGVECLLTCRVYGVGVQSLQLMHKDVAGQFVILPHEDVEYGSYESVVTVLANTTNPANTGTYICKADSGPVSISKEIDVDFLDK</sequence>